<protein>
    <recommendedName>
        <fullName evidence="3">histidine kinase</fullName>
        <ecNumber evidence="3">2.7.13.3</ecNumber>
    </recommendedName>
</protein>
<dbReference type="FunFam" id="1.10.287.130:FF:000038">
    <property type="entry name" value="Sensory transduction histidine kinase"/>
    <property type="match status" value="1"/>
</dbReference>
<dbReference type="InterPro" id="IPR036097">
    <property type="entry name" value="HisK_dim/P_sf"/>
</dbReference>
<dbReference type="InterPro" id="IPR025293">
    <property type="entry name" value="YfiR/HmsC-like"/>
</dbReference>
<dbReference type="PANTHER" id="PTHR43711">
    <property type="entry name" value="TWO-COMPONENT HISTIDINE KINASE"/>
    <property type="match status" value="1"/>
</dbReference>
<evidence type="ECO:0000256" key="8">
    <source>
        <dbReference type="ARBA" id="ARBA00022840"/>
    </source>
</evidence>
<dbReference type="SMART" id="SM00388">
    <property type="entry name" value="HisKA"/>
    <property type="match status" value="1"/>
</dbReference>
<dbReference type="InterPro" id="IPR036890">
    <property type="entry name" value="HATPase_C_sf"/>
</dbReference>
<evidence type="ECO:0000313" key="15">
    <source>
        <dbReference type="Proteomes" id="UP000630923"/>
    </source>
</evidence>
<reference evidence="14" key="2">
    <citation type="submission" date="2020-09" db="EMBL/GenBank/DDBJ databases">
        <authorList>
            <person name="Sun Q."/>
            <person name="Kim S."/>
        </authorList>
    </citation>
    <scope>NUCLEOTIDE SEQUENCE</scope>
    <source>
        <strain evidence="14">KCTC 42590</strain>
    </source>
</reference>
<keyword evidence="8" id="KW-0067">ATP-binding</keyword>
<dbReference type="GO" id="GO:0005524">
    <property type="term" value="F:ATP binding"/>
    <property type="evidence" value="ECO:0007669"/>
    <property type="project" value="UniProtKB-KW"/>
</dbReference>
<dbReference type="Gene3D" id="3.30.565.10">
    <property type="entry name" value="Histidine kinase-like ATPase, C-terminal domain"/>
    <property type="match status" value="1"/>
</dbReference>
<evidence type="ECO:0000256" key="11">
    <source>
        <dbReference type="SAM" id="Coils"/>
    </source>
</evidence>
<evidence type="ECO:0000313" key="14">
    <source>
        <dbReference type="EMBL" id="GHF17861.1"/>
    </source>
</evidence>
<keyword evidence="15" id="KW-1185">Reference proteome</keyword>
<dbReference type="GO" id="GO:0016020">
    <property type="term" value="C:membrane"/>
    <property type="evidence" value="ECO:0007669"/>
    <property type="project" value="UniProtKB-SubCell"/>
</dbReference>
<comment type="subcellular location">
    <subcellularLocation>
        <location evidence="2">Membrane</location>
    </subcellularLocation>
</comment>
<keyword evidence="12" id="KW-1133">Transmembrane helix</keyword>
<proteinExistence type="predicted"/>
<dbReference type="InterPro" id="IPR004358">
    <property type="entry name" value="Sig_transdc_His_kin-like_C"/>
</dbReference>
<dbReference type="EC" id="2.7.13.3" evidence="3"/>
<organism evidence="14 15">
    <name type="scientific">Kordiimonas sediminis</name>
    <dbReference type="NCBI Taxonomy" id="1735581"/>
    <lineage>
        <taxon>Bacteria</taxon>
        <taxon>Pseudomonadati</taxon>
        <taxon>Pseudomonadota</taxon>
        <taxon>Alphaproteobacteria</taxon>
        <taxon>Kordiimonadales</taxon>
        <taxon>Kordiimonadaceae</taxon>
        <taxon>Kordiimonas</taxon>
    </lineage>
</organism>
<dbReference type="SMART" id="SM00387">
    <property type="entry name" value="HATPase_c"/>
    <property type="match status" value="1"/>
</dbReference>
<accession>A0A919AN41</accession>
<dbReference type="SUPFAM" id="SSF55874">
    <property type="entry name" value="ATPase domain of HSP90 chaperone/DNA topoisomerase II/histidine kinase"/>
    <property type="match status" value="1"/>
</dbReference>
<evidence type="ECO:0000256" key="10">
    <source>
        <dbReference type="ARBA" id="ARBA00023136"/>
    </source>
</evidence>
<evidence type="ECO:0000256" key="12">
    <source>
        <dbReference type="SAM" id="Phobius"/>
    </source>
</evidence>
<keyword evidence="6" id="KW-0547">Nucleotide-binding</keyword>
<keyword evidence="4" id="KW-0597">Phosphoprotein</keyword>
<evidence type="ECO:0000256" key="5">
    <source>
        <dbReference type="ARBA" id="ARBA00022679"/>
    </source>
</evidence>
<dbReference type="CDD" id="cd00082">
    <property type="entry name" value="HisKA"/>
    <property type="match status" value="1"/>
</dbReference>
<dbReference type="InterPro" id="IPR003661">
    <property type="entry name" value="HisK_dim/P_dom"/>
</dbReference>
<dbReference type="PRINTS" id="PR00344">
    <property type="entry name" value="BCTRLSENSOR"/>
</dbReference>
<feature type="coiled-coil region" evidence="11">
    <location>
        <begin position="206"/>
        <end position="317"/>
    </location>
</feature>
<dbReference type="AlphaFoldDB" id="A0A919AN41"/>
<dbReference type="InterPro" id="IPR005467">
    <property type="entry name" value="His_kinase_dom"/>
</dbReference>
<keyword evidence="10 12" id="KW-0472">Membrane</keyword>
<dbReference type="InterPro" id="IPR050736">
    <property type="entry name" value="Sensor_HK_Regulatory"/>
</dbReference>
<evidence type="ECO:0000256" key="6">
    <source>
        <dbReference type="ARBA" id="ARBA00022741"/>
    </source>
</evidence>
<sequence>MLSQTGNKLNIDFPRVIFARRFCTTIRLVSFAIFLLTLATSLPLPLKAQQYDVAQIKAALLVKFISYVTWQNDADIEQFEIGIVGNAPDIVVQLQSSLQNHQEKGRPVSVSATSPNEDLSRFHILYIAPSPPVDLQSIAARTRRTNTLIVTDESDETLSYMINLYRGPNDTVRFTINRTNIIYEYLQLDRSLLRLGGTELDVAEVYKEIENDLEMLKSQQTLQRNQLKEQRAIIESLRQQSEAALASTRAIEQEKAELEEKLAESTQKLNRQQQAAAILQQQLEDGARAVAEATENLTAIQQSQERSERAAAAAQQEAAEQRKIIAENTARIADQANTLEEQRAGLATKERLINLQRNWLLGIAAVFILAIIGALLIFRVSRQLKIANLKLATAKTDLEDRVQQRTHELYLAKERAEAANDAKSHFLANMSHELRTPLNAIIGFSTIMADEAEKKGSKETSDEYPELIKSSGEHLLRIINDILDLTRIETGEYTSEEQWRDVLEDTESAITLFKRNSSYADHEIIIENSVGDVDLYFDAKAFRQILLNLLGNSSKFSPKDSTITIKLAVDDKGDLLLSIIDCGIGIEPDKIDTILKPFSQVETSMVRTYQGMGLGLSIVDKLMKFHDGSVSLSSELSVGTTVTLRFPSHRVRILR</sequence>
<evidence type="ECO:0000256" key="9">
    <source>
        <dbReference type="ARBA" id="ARBA00023012"/>
    </source>
</evidence>
<keyword evidence="9" id="KW-0902">Two-component regulatory system</keyword>
<comment type="caution">
    <text evidence="14">The sequence shown here is derived from an EMBL/GenBank/DDBJ whole genome shotgun (WGS) entry which is preliminary data.</text>
</comment>
<keyword evidence="12" id="KW-0812">Transmembrane</keyword>
<keyword evidence="5" id="KW-0808">Transferase</keyword>
<dbReference type="EMBL" id="BNCI01000001">
    <property type="protein sequence ID" value="GHF17861.1"/>
    <property type="molecule type" value="Genomic_DNA"/>
</dbReference>
<dbReference type="InterPro" id="IPR003594">
    <property type="entry name" value="HATPase_dom"/>
</dbReference>
<dbReference type="Pfam" id="PF02518">
    <property type="entry name" value="HATPase_c"/>
    <property type="match status" value="1"/>
</dbReference>
<keyword evidence="7" id="KW-0418">Kinase</keyword>
<evidence type="ECO:0000256" key="7">
    <source>
        <dbReference type="ARBA" id="ARBA00022777"/>
    </source>
</evidence>
<gene>
    <name evidence="14" type="ORF">GCM10017044_10400</name>
</gene>
<name>A0A919AN41_9PROT</name>
<feature type="transmembrane region" description="Helical" evidence="12">
    <location>
        <begin position="359"/>
        <end position="378"/>
    </location>
</feature>
<dbReference type="PROSITE" id="PS50109">
    <property type="entry name" value="HIS_KIN"/>
    <property type="match status" value="1"/>
</dbReference>
<dbReference type="Gene3D" id="1.10.287.130">
    <property type="match status" value="1"/>
</dbReference>
<feature type="domain" description="Histidine kinase" evidence="13">
    <location>
        <begin position="429"/>
        <end position="650"/>
    </location>
</feature>
<evidence type="ECO:0000256" key="4">
    <source>
        <dbReference type="ARBA" id="ARBA00022553"/>
    </source>
</evidence>
<dbReference type="RefSeq" id="WP_191250508.1">
    <property type="nucleotide sequence ID" value="NZ_BNCI01000001.1"/>
</dbReference>
<dbReference type="GO" id="GO:0000155">
    <property type="term" value="F:phosphorelay sensor kinase activity"/>
    <property type="evidence" value="ECO:0007669"/>
    <property type="project" value="InterPro"/>
</dbReference>
<comment type="catalytic activity">
    <reaction evidence="1">
        <text>ATP + protein L-histidine = ADP + protein N-phospho-L-histidine.</text>
        <dbReference type="EC" id="2.7.13.3"/>
    </reaction>
</comment>
<evidence type="ECO:0000256" key="1">
    <source>
        <dbReference type="ARBA" id="ARBA00000085"/>
    </source>
</evidence>
<dbReference type="PANTHER" id="PTHR43711:SF26">
    <property type="entry name" value="SENSOR HISTIDINE KINASE RCSC"/>
    <property type="match status" value="1"/>
</dbReference>
<evidence type="ECO:0000256" key="3">
    <source>
        <dbReference type="ARBA" id="ARBA00012438"/>
    </source>
</evidence>
<evidence type="ECO:0000256" key="2">
    <source>
        <dbReference type="ARBA" id="ARBA00004370"/>
    </source>
</evidence>
<dbReference type="Pfam" id="PF00512">
    <property type="entry name" value="HisKA"/>
    <property type="match status" value="1"/>
</dbReference>
<dbReference type="Pfam" id="PF13689">
    <property type="entry name" value="DUF4154"/>
    <property type="match status" value="1"/>
</dbReference>
<dbReference type="Proteomes" id="UP000630923">
    <property type="component" value="Unassembled WGS sequence"/>
</dbReference>
<evidence type="ECO:0000259" key="13">
    <source>
        <dbReference type="PROSITE" id="PS50109"/>
    </source>
</evidence>
<reference evidence="14" key="1">
    <citation type="journal article" date="2014" name="Int. J. Syst. Evol. Microbiol.">
        <title>Complete genome sequence of Corynebacterium casei LMG S-19264T (=DSM 44701T), isolated from a smear-ripened cheese.</title>
        <authorList>
            <consortium name="US DOE Joint Genome Institute (JGI-PGF)"/>
            <person name="Walter F."/>
            <person name="Albersmeier A."/>
            <person name="Kalinowski J."/>
            <person name="Ruckert C."/>
        </authorList>
    </citation>
    <scope>NUCLEOTIDE SEQUENCE</scope>
    <source>
        <strain evidence="14">KCTC 42590</strain>
    </source>
</reference>
<keyword evidence="11" id="KW-0175">Coiled coil</keyword>
<dbReference type="SUPFAM" id="SSF47384">
    <property type="entry name" value="Homodimeric domain of signal transducing histidine kinase"/>
    <property type="match status" value="1"/>
</dbReference>